<dbReference type="PANTHER" id="PTHR46825:SF9">
    <property type="entry name" value="BETA-LACTAMASE-RELATED DOMAIN-CONTAINING PROTEIN"/>
    <property type="match status" value="1"/>
</dbReference>
<evidence type="ECO:0000256" key="1">
    <source>
        <dbReference type="SAM" id="SignalP"/>
    </source>
</evidence>
<dbReference type="InterPro" id="IPR012338">
    <property type="entry name" value="Beta-lactam/transpept-like"/>
</dbReference>
<gene>
    <name evidence="3" type="ORF">COB11_07125</name>
</gene>
<name>A0A2A4YC79_UNCAE</name>
<dbReference type="PANTHER" id="PTHR46825">
    <property type="entry name" value="D-ALANYL-D-ALANINE-CARBOXYPEPTIDASE/ENDOPEPTIDASE AMPH"/>
    <property type="match status" value="1"/>
</dbReference>
<evidence type="ECO:0000313" key="3">
    <source>
        <dbReference type="EMBL" id="PCI92542.1"/>
    </source>
</evidence>
<feature type="chain" id="PRO_5012133319" description="Beta-lactamase-related domain-containing protein" evidence="1">
    <location>
        <begin position="24"/>
        <end position="364"/>
    </location>
</feature>
<dbReference type="AlphaFoldDB" id="A0A2A4YC79"/>
<dbReference type="Pfam" id="PF00144">
    <property type="entry name" value="Beta-lactamase"/>
    <property type="match status" value="1"/>
</dbReference>
<organism evidence="3 4">
    <name type="scientific">Aerophobetes bacterium</name>
    <dbReference type="NCBI Taxonomy" id="2030807"/>
    <lineage>
        <taxon>Bacteria</taxon>
        <taxon>Candidatus Aerophobota</taxon>
    </lineage>
</organism>
<comment type="caution">
    <text evidence="3">The sequence shown here is derived from an EMBL/GenBank/DDBJ whole genome shotgun (WGS) entry which is preliminary data.</text>
</comment>
<dbReference type="SUPFAM" id="SSF56601">
    <property type="entry name" value="beta-lactamase/transpeptidase-like"/>
    <property type="match status" value="1"/>
</dbReference>
<protein>
    <recommendedName>
        <fullName evidence="2">Beta-lactamase-related domain-containing protein</fullName>
    </recommendedName>
</protein>
<feature type="domain" description="Beta-lactamase-related" evidence="2">
    <location>
        <begin position="65"/>
        <end position="352"/>
    </location>
</feature>
<dbReference type="InterPro" id="IPR050491">
    <property type="entry name" value="AmpC-like"/>
</dbReference>
<dbReference type="Gene3D" id="3.40.710.10">
    <property type="entry name" value="DD-peptidase/beta-lactamase superfamily"/>
    <property type="match status" value="1"/>
</dbReference>
<dbReference type="Proteomes" id="UP000217838">
    <property type="component" value="Unassembled WGS sequence"/>
</dbReference>
<evidence type="ECO:0000259" key="2">
    <source>
        <dbReference type="Pfam" id="PF00144"/>
    </source>
</evidence>
<keyword evidence="1" id="KW-0732">Signal</keyword>
<reference evidence="4" key="1">
    <citation type="submission" date="2017-08" db="EMBL/GenBank/DDBJ databases">
        <title>A dynamic microbial community with high functional redundancy inhabits the cold, oxic subseafloor aquifer.</title>
        <authorList>
            <person name="Tully B.J."/>
            <person name="Wheat C.G."/>
            <person name="Glazer B.T."/>
            <person name="Huber J.A."/>
        </authorList>
    </citation>
    <scope>NUCLEOTIDE SEQUENCE [LARGE SCALE GENOMIC DNA]</scope>
</reference>
<dbReference type="InterPro" id="IPR001466">
    <property type="entry name" value="Beta-lactam-related"/>
</dbReference>
<feature type="signal peptide" evidence="1">
    <location>
        <begin position="1"/>
        <end position="23"/>
    </location>
</feature>
<proteinExistence type="predicted"/>
<evidence type="ECO:0000313" key="4">
    <source>
        <dbReference type="Proteomes" id="UP000217838"/>
    </source>
</evidence>
<sequence>MMRVIFLFLLTFFSASLFSFKEADVKKEISVACKKYIKDKNIRGLSVGVIKASYDLESPFEKTFYFGQSKKSPQTNVKEATQFRIGDLSKMFVAALLCHFVETGKLDLSDTLEKHLPKSFKMPDYHGEKITLFQLATHTSSLPKIPTIPMKDYQVSIKEIQNYLRPFKFPKKPGTRYELSDLGYGLLVYAMGRISRSSFEELLKEHLLNPLSISTLHCKMSAFAVQRLCEGYKGLFLVKKHFVDKDWCFFKPTRGLVSNTVALQSWMRFLLKVEKTPLDSILKNLLQITYTFEESTVKKAAFPFIVSPLSLEKALTTYSIGGTYHGFTSHMAFIPDTRTGVVILSNAEENVGHLAKNLLEILSD</sequence>
<accession>A0A2A4YC79</accession>
<dbReference type="EMBL" id="NVUU01000097">
    <property type="protein sequence ID" value="PCI92542.1"/>
    <property type="molecule type" value="Genomic_DNA"/>
</dbReference>